<keyword evidence="2" id="KW-0472">Membrane</keyword>
<feature type="signal peptide" evidence="3">
    <location>
        <begin position="1"/>
        <end position="20"/>
    </location>
</feature>
<proteinExistence type="predicted"/>
<feature type="compositionally biased region" description="Polar residues" evidence="1">
    <location>
        <begin position="34"/>
        <end position="47"/>
    </location>
</feature>
<organism evidence="4 5">
    <name type="scientific">Sporothrix stenoceras</name>
    <dbReference type="NCBI Taxonomy" id="5173"/>
    <lineage>
        <taxon>Eukaryota</taxon>
        <taxon>Fungi</taxon>
        <taxon>Dikarya</taxon>
        <taxon>Ascomycota</taxon>
        <taxon>Pezizomycotina</taxon>
        <taxon>Sordariomycetes</taxon>
        <taxon>Sordariomycetidae</taxon>
        <taxon>Ophiostomatales</taxon>
        <taxon>Ophiostomataceae</taxon>
        <taxon>Sporothrix</taxon>
    </lineage>
</organism>
<feature type="compositionally biased region" description="Low complexity" evidence="1">
    <location>
        <begin position="65"/>
        <end position="76"/>
    </location>
</feature>
<dbReference type="Proteomes" id="UP001583186">
    <property type="component" value="Unassembled WGS sequence"/>
</dbReference>
<reference evidence="4 5" key="1">
    <citation type="journal article" date="2024" name="IMA Fungus">
        <title>IMA Genome - F19 : A genome assembly and annotation guide to empower mycologists, including annotated draft genome sequences of Ceratocystis pirilliformis, Diaporthe australafricana, Fusarium ophioides, Paecilomyces lecythidis, and Sporothrix stenoceras.</title>
        <authorList>
            <person name="Aylward J."/>
            <person name="Wilson A.M."/>
            <person name="Visagie C.M."/>
            <person name="Spraker J."/>
            <person name="Barnes I."/>
            <person name="Buitendag C."/>
            <person name="Ceriani C."/>
            <person name="Del Mar Angel L."/>
            <person name="du Plessis D."/>
            <person name="Fuchs T."/>
            <person name="Gasser K."/>
            <person name="Kramer D."/>
            <person name="Li W."/>
            <person name="Munsamy K."/>
            <person name="Piso A."/>
            <person name="Price J.L."/>
            <person name="Sonnekus B."/>
            <person name="Thomas C."/>
            <person name="van der Nest A."/>
            <person name="van Dijk A."/>
            <person name="van Heerden A."/>
            <person name="van Vuuren N."/>
            <person name="Yilmaz N."/>
            <person name="Duong T.A."/>
            <person name="van der Merwe N.A."/>
            <person name="Wingfield M.J."/>
            <person name="Wingfield B.D."/>
        </authorList>
    </citation>
    <scope>NUCLEOTIDE SEQUENCE [LARGE SCALE GENOMIC DNA]</scope>
    <source>
        <strain evidence="4 5">CMW 5346</strain>
    </source>
</reference>
<feature type="transmembrane region" description="Helical" evidence="2">
    <location>
        <begin position="165"/>
        <end position="184"/>
    </location>
</feature>
<keyword evidence="2" id="KW-1133">Transmembrane helix</keyword>
<gene>
    <name evidence="4" type="ORF">Sste5346_004331</name>
</gene>
<evidence type="ECO:0000256" key="1">
    <source>
        <dbReference type="SAM" id="MobiDB-lite"/>
    </source>
</evidence>
<evidence type="ECO:0000313" key="4">
    <source>
        <dbReference type="EMBL" id="KAL1897126.1"/>
    </source>
</evidence>
<name>A0ABR3Z8Y3_9PEZI</name>
<feature type="transmembrane region" description="Helical" evidence="2">
    <location>
        <begin position="190"/>
        <end position="209"/>
    </location>
</feature>
<keyword evidence="2" id="KW-0812">Transmembrane</keyword>
<comment type="caution">
    <text evidence="4">The sequence shown here is derived from an EMBL/GenBank/DDBJ whole genome shotgun (WGS) entry which is preliminary data.</text>
</comment>
<sequence>MTSLSLFTGPMALLTAAASASDIFALQAPKAPAHTSTAGPSPSQLPAKTQPVDVSSPHPPANMATTTTTTTTNTNNHLPLSLRSPSADLIYRCHSSAVHAWTLVATAAKPGAWAAHHTARLLLVLGTFLAVTAQMCAVRCGQAVWQACWWHLWACKPATRLRKKLYFEVALAFMGPSGNGLLLVVLWPGWLVLAAAVWGVSAAVAALMGGA</sequence>
<feature type="chain" id="PRO_5046656204" evidence="3">
    <location>
        <begin position="21"/>
        <end position="211"/>
    </location>
</feature>
<keyword evidence="5" id="KW-1185">Reference proteome</keyword>
<accession>A0ABR3Z8Y3</accession>
<feature type="region of interest" description="Disordered" evidence="1">
    <location>
        <begin position="32"/>
        <end position="78"/>
    </location>
</feature>
<evidence type="ECO:0000313" key="5">
    <source>
        <dbReference type="Proteomes" id="UP001583186"/>
    </source>
</evidence>
<evidence type="ECO:0000256" key="2">
    <source>
        <dbReference type="SAM" id="Phobius"/>
    </source>
</evidence>
<dbReference type="EMBL" id="JAWCUI010000020">
    <property type="protein sequence ID" value="KAL1897126.1"/>
    <property type="molecule type" value="Genomic_DNA"/>
</dbReference>
<protein>
    <submittedName>
        <fullName evidence="4">Uncharacterized protein</fullName>
    </submittedName>
</protein>
<keyword evidence="3" id="KW-0732">Signal</keyword>
<evidence type="ECO:0000256" key="3">
    <source>
        <dbReference type="SAM" id="SignalP"/>
    </source>
</evidence>